<organism evidence="2 3">
    <name type="scientific">Streptomyces griseoruber</name>
    <dbReference type="NCBI Taxonomy" id="1943"/>
    <lineage>
        <taxon>Bacteria</taxon>
        <taxon>Bacillati</taxon>
        <taxon>Actinomycetota</taxon>
        <taxon>Actinomycetes</taxon>
        <taxon>Kitasatosporales</taxon>
        <taxon>Streptomycetaceae</taxon>
        <taxon>Streptomyces</taxon>
    </lineage>
</organism>
<evidence type="ECO:0000313" key="2">
    <source>
        <dbReference type="EMBL" id="KUN86190.1"/>
    </source>
</evidence>
<keyword evidence="3" id="KW-1185">Reference proteome</keyword>
<dbReference type="AlphaFoldDB" id="A0A117RED2"/>
<name>A0A117RED2_9ACTN</name>
<dbReference type="Proteomes" id="UP000052982">
    <property type="component" value="Unassembled WGS sequence"/>
</dbReference>
<sequence length="354" mass="38163">MGHKIGGRGVTWDRVNGTSLEVACDESGSDGENLTGGNTDVFAHASVRLTEECAAAQVREIRGRIRSPAEQYKANHLLREKHRTVLEWLLSESGPLFGHAHVHLVEKTFYVVDRTADLLLGDPGAAGALFRAGPRTFTEEEWREFLTAANRLLRVRSAEGPEEPVAGFFRTVDGLLRAYSGTPAADVLARLATERPRAVAYRDGIDSAGPPLVPLLNPLLPSVVRTAAHWSRGGRPVRLAHDRQNMLTPERIAWIERTARRQGVGLAGLRLVVSRYDARVQLADFLAGIARSIASDELNGRGDPALAALLRPYTGASAVWGDARSWARLSPAAMESGHPAMDSAGPATGVNSPA</sequence>
<accession>A0A117RED2</accession>
<reference evidence="2 3" key="1">
    <citation type="submission" date="2015-10" db="EMBL/GenBank/DDBJ databases">
        <title>Draft genome sequence of Streptomyces griseoruber DSM 40281, type strain for the species Streptomyces griseoruber.</title>
        <authorList>
            <person name="Ruckert C."/>
            <person name="Winkler A."/>
            <person name="Kalinowski J."/>
            <person name="Kampfer P."/>
            <person name="Glaeser S."/>
        </authorList>
    </citation>
    <scope>NUCLEOTIDE SEQUENCE [LARGE SCALE GENOMIC DNA]</scope>
    <source>
        <strain evidence="2 3">DSM 40281</strain>
    </source>
</reference>
<proteinExistence type="predicted"/>
<dbReference type="STRING" id="1943.AQJ64_09120"/>
<evidence type="ECO:0008006" key="4">
    <source>
        <dbReference type="Google" id="ProtNLM"/>
    </source>
</evidence>
<comment type="caution">
    <text evidence="2">The sequence shown here is derived from an EMBL/GenBank/DDBJ whole genome shotgun (WGS) entry which is preliminary data.</text>
</comment>
<feature type="region of interest" description="Disordered" evidence="1">
    <location>
        <begin position="335"/>
        <end position="354"/>
    </location>
</feature>
<evidence type="ECO:0000313" key="3">
    <source>
        <dbReference type="Proteomes" id="UP000052982"/>
    </source>
</evidence>
<dbReference type="RefSeq" id="WP_055632077.1">
    <property type="nucleotide sequence ID" value="NZ_KQ948765.1"/>
</dbReference>
<gene>
    <name evidence="2" type="ORF">AQJ64_09120</name>
</gene>
<evidence type="ECO:0000256" key="1">
    <source>
        <dbReference type="SAM" id="MobiDB-lite"/>
    </source>
</evidence>
<dbReference type="OrthoDB" id="5521286at2"/>
<dbReference type="EMBL" id="LMWW01000010">
    <property type="protein sequence ID" value="KUN86190.1"/>
    <property type="molecule type" value="Genomic_DNA"/>
</dbReference>
<protein>
    <recommendedName>
        <fullName evidence="4">DUF3800 domain-containing protein</fullName>
    </recommendedName>
</protein>